<evidence type="ECO:0000313" key="1">
    <source>
        <dbReference type="EMBL" id="CDR10105.1"/>
    </source>
</evidence>
<dbReference type="AlphaFoldDB" id="A0A060ZVE2"/>
<proteinExistence type="predicted"/>
<dbReference type="HOGENOM" id="CLU_2467689_0_0_11"/>
<gene>
    <name evidence="1" type="ORF">SIRAN6687</name>
</gene>
<protein>
    <submittedName>
        <fullName evidence="1">Uncharacterized protein</fullName>
    </submittedName>
</protein>
<sequence>MEVLVGGQVSHLDLQQIVVVSGDVMHLDDAWQLHRGTLERGDIAPVVPHKTDASEHSQATPDGCRIDLRMVAADRSRFLQPIHAPQAG</sequence>
<organism evidence="1">
    <name type="scientific">Streptomyces iranensis</name>
    <dbReference type="NCBI Taxonomy" id="576784"/>
    <lineage>
        <taxon>Bacteria</taxon>
        <taxon>Bacillati</taxon>
        <taxon>Actinomycetota</taxon>
        <taxon>Actinomycetes</taxon>
        <taxon>Kitasatosporales</taxon>
        <taxon>Streptomycetaceae</taxon>
        <taxon>Streptomyces</taxon>
        <taxon>Streptomyces violaceusniger group</taxon>
    </lineage>
</organism>
<reference evidence="1" key="1">
    <citation type="submission" date="2014-05" db="EMBL/GenBank/DDBJ databases">
        <authorList>
            <person name="Horn Fabian"/>
        </authorList>
    </citation>
    <scope>NUCLEOTIDE SEQUENCE</scope>
</reference>
<accession>A0A060ZVE2</accession>
<name>A0A060ZVE2_9ACTN</name>
<dbReference type="EMBL" id="LK022848">
    <property type="protein sequence ID" value="CDR10105.1"/>
    <property type="molecule type" value="Genomic_DNA"/>
</dbReference>